<feature type="domain" description="DUF6351" evidence="1">
    <location>
        <begin position="21"/>
        <end position="700"/>
    </location>
</feature>
<accession>A0A848KXD6</accession>
<reference evidence="2 3" key="1">
    <citation type="submission" date="2020-04" db="EMBL/GenBank/DDBJ databases">
        <title>Gordonia sp. nov. TBRC 11910.</title>
        <authorList>
            <person name="Suriyachadkun C."/>
        </authorList>
    </citation>
    <scope>NUCLEOTIDE SEQUENCE [LARGE SCALE GENOMIC DNA]</scope>
    <source>
        <strain evidence="2 3">TBRC 11910</strain>
    </source>
</reference>
<keyword evidence="3" id="KW-1185">Reference proteome</keyword>
<evidence type="ECO:0000259" key="1">
    <source>
        <dbReference type="Pfam" id="PF19878"/>
    </source>
</evidence>
<sequence>MMLTTRRMPAPLEAACATVTLRVLSAQAGFVTGGTALIEVSPTEPATDLRLTLNGADATAQLAPAAADGTRRGVLRGFVVGENRLVAESDGGQAVLVVTDYPTEGPLFSGPHLQPWSVTTEANGLGPATDEYGNAPSHIDYHYLSSRTESFETYDLGNPPRPDEIATTTTDTGHTVPYVVRREIGAANRGIFELAVLCDPDRPWSAVSPQPGWNHKLWIYAYGGWNQMWSQSSFNELARYTSVDDTNAPAPNINVFNDIGLRRGFMVARTTLMQSRTNSDPIRAAESLVMLKEHIIKNYGTIRYTFASGASGGSIMQQMIANQYPGILQGIIPMSSLHSTWYLPGLLNECRLLERYFTQVSPTLWRDASQRLAVDGHRSEEVRDFFNTVFDTHAVGGNTPTRGTGLPDEVVYHPIDNPGGARGTLQDYQVNYLGRRPESQWTASEREAGRGFAHLPWDNTGTQYGLRAMLDNAITVEQFVDLNEHIGGVDIDNAITATRTEADPQAMARLHRTGLVNDFTNLDTVAILDLRNPEFEDPIRSHTQFHTWVTRAGLTDAHGHADNHVAWIVPGFATGSTPTDAAFSAMDRWLAAVEGDTDTRPLAEKIAVNRPADVVDGIWSLDGHRTGDLDDYNRRFPSYGDATLVAACGDLSAYRTPKPQLKPLDRADYGDVEFTDAQWERMRRTFPNGVADWSKAGIGATAAVPWLTYRHGPDADSLFD</sequence>
<protein>
    <recommendedName>
        <fullName evidence="1">DUF6351 domain-containing protein</fullName>
    </recommendedName>
</protein>
<dbReference type="RefSeq" id="WP_170193614.1">
    <property type="nucleotide sequence ID" value="NZ_JABBNB010000006.1"/>
</dbReference>
<dbReference type="Proteomes" id="UP000550729">
    <property type="component" value="Unassembled WGS sequence"/>
</dbReference>
<name>A0A848KXD6_9ACTN</name>
<dbReference type="InterPro" id="IPR045556">
    <property type="entry name" value="DUF6351"/>
</dbReference>
<dbReference type="Pfam" id="PF19878">
    <property type="entry name" value="DUF6351"/>
    <property type="match status" value="1"/>
</dbReference>
<evidence type="ECO:0000313" key="2">
    <source>
        <dbReference type="EMBL" id="NMO01113.1"/>
    </source>
</evidence>
<proteinExistence type="predicted"/>
<gene>
    <name evidence="2" type="ORF">HH308_07770</name>
</gene>
<comment type="caution">
    <text evidence="2">The sequence shown here is derived from an EMBL/GenBank/DDBJ whole genome shotgun (WGS) entry which is preliminary data.</text>
</comment>
<dbReference type="AlphaFoldDB" id="A0A848KXD6"/>
<organism evidence="2 3">
    <name type="scientific">Gordonia asplenii</name>
    <dbReference type="NCBI Taxonomy" id="2725283"/>
    <lineage>
        <taxon>Bacteria</taxon>
        <taxon>Bacillati</taxon>
        <taxon>Actinomycetota</taxon>
        <taxon>Actinomycetes</taxon>
        <taxon>Mycobacteriales</taxon>
        <taxon>Gordoniaceae</taxon>
        <taxon>Gordonia</taxon>
    </lineage>
</organism>
<dbReference type="EMBL" id="JABBNB010000006">
    <property type="protein sequence ID" value="NMO01113.1"/>
    <property type="molecule type" value="Genomic_DNA"/>
</dbReference>
<evidence type="ECO:0000313" key="3">
    <source>
        <dbReference type="Proteomes" id="UP000550729"/>
    </source>
</evidence>